<dbReference type="EMBL" id="LT607753">
    <property type="protein sequence ID" value="SCG68166.1"/>
    <property type="molecule type" value="Genomic_DNA"/>
</dbReference>
<dbReference type="AlphaFoldDB" id="A0A1C5JDP7"/>
<dbReference type="Proteomes" id="UP000198215">
    <property type="component" value="Chromosome I"/>
</dbReference>
<accession>A0A1C5JDP7</accession>
<evidence type="ECO:0000313" key="1">
    <source>
        <dbReference type="EMBL" id="SCG68166.1"/>
    </source>
</evidence>
<sequence>MTDPAVTAALLIRLAELVADLPAAEVAALAEGRARLAVVPVTAPPAGARPPAPRRPVAPVVDPDRAVAALAALSTRQDGTAYLAGWSGRDLRALAARLGLRGVAGIRKAELVERIVEATVGFRVNSTAIRQL</sequence>
<reference evidence="2" key="1">
    <citation type="submission" date="2016-06" db="EMBL/GenBank/DDBJ databases">
        <authorList>
            <person name="Varghese N."/>
            <person name="Submissions Spin"/>
        </authorList>
    </citation>
    <scope>NUCLEOTIDE SEQUENCE [LARGE SCALE GENOMIC DNA]</scope>
    <source>
        <strain evidence="2">DSM 45161</strain>
    </source>
</reference>
<name>A0A1C5JDP7_9ACTN</name>
<evidence type="ECO:0008006" key="3">
    <source>
        <dbReference type="Google" id="ProtNLM"/>
    </source>
</evidence>
<organism evidence="1 2">
    <name type="scientific">Micromonospora coxensis</name>
    <dbReference type="NCBI Taxonomy" id="356852"/>
    <lineage>
        <taxon>Bacteria</taxon>
        <taxon>Bacillati</taxon>
        <taxon>Actinomycetota</taxon>
        <taxon>Actinomycetes</taxon>
        <taxon>Micromonosporales</taxon>
        <taxon>Micromonosporaceae</taxon>
        <taxon>Micromonospora</taxon>
    </lineage>
</organism>
<dbReference type="RefSeq" id="WP_088977666.1">
    <property type="nucleotide sequence ID" value="NZ_LT607753.1"/>
</dbReference>
<evidence type="ECO:0000313" key="2">
    <source>
        <dbReference type="Proteomes" id="UP000198215"/>
    </source>
</evidence>
<proteinExistence type="predicted"/>
<protein>
    <recommendedName>
        <fullName evidence="3">Rho termination factor, N-terminal domain</fullName>
    </recommendedName>
</protein>
<keyword evidence="2" id="KW-1185">Reference proteome</keyword>
<gene>
    <name evidence="1" type="ORF">GA0070614_4354</name>
</gene>